<evidence type="ECO:0000313" key="1">
    <source>
        <dbReference type="EMBL" id="MBX64755.1"/>
    </source>
</evidence>
<proteinExistence type="predicted"/>
<dbReference type="AlphaFoldDB" id="A0A2P2QCQ6"/>
<protein>
    <submittedName>
        <fullName evidence="1">Uncharacterized protein</fullName>
    </submittedName>
</protein>
<reference evidence="1" key="1">
    <citation type="submission" date="2018-02" db="EMBL/GenBank/DDBJ databases">
        <title>Rhizophora mucronata_Transcriptome.</title>
        <authorList>
            <person name="Meera S.P."/>
            <person name="Sreeshan A."/>
            <person name="Augustine A."/>
        </authorList>
    </citation>
    <scope>NUCLEOTIDE SEQUENCE</scope>
    <source>
        <tissue evidence="1">Leaf</tissue>
    </source>
</reference>
<dbReference type="EMBL" id="GGEC01084271">
    <property type="protein sequence ID" value="MBX64755.1"/>
    <property type="molecule type" value="Transcribed_RNA"/>
</dbReference>
<accession>A0A2P2QCQ6</accession>
<organism evidence="1">
    <name type="scientific">Rhizophora mucronata</name>
    <name type="common">Asiatic mangrove</name>
    <dbReference type="NCBI Taxonomy" id="61149"/>
    <lineage>
        <taxon>Eukaryota</taxon>
        <taxon>Viridiplantae</taxon>
        <taxon>Streptophyta</taxon>
        <taxon>Embryophyta</taxon>
        <taxon>Tracheophyta</taxon>
        <taxon>Spermatophyta</taxon>
        <taxon>Magnoliopsida</taxon>
        <taxon>eudicotyledons</taxon>
        <taxon>Gunneridae</taxon>
        <taxon>Pentapetalae</taxon>
        <taxon>rosids</taxon>
        <taxon>fabids</taxon>
        <taxon>Malpighiales</taxon>
        <taxon>Rhizophoraceae</taxon>
        <taxon>Rhizophora</taxon>
    </lineage>
</organism>
<name>A0A2P2QCQ6_RHIMU</name>
<sequence length="45" mass="5293">MSIHRLCSRRQDLATDMVFICSAMEHAPIHTHHINRNCPKPWPQI</sequence>